<reference evidence="2" key="1">
    <citation type="submission" date="2016-06" db="EMBL/GenBank/DDBJ databases">
        <authorList>
            <person name="Varghese N."/>
            <person name="Submissions Spin"/>
        </authorList>
    </citation>
    <scope>NUCLEOTIDE SEQUENCE [LARGE SCALE GENOMIC DNA]</scope>
    <source>
        <strain evidence="2">DSM 45647</strain>
    </source>
</reference>
<sequence length="50" mass="6236">MVRSWQDTRSRMNLDEAKVAEHRERMLAEVRAIRRRTLRERRDLNRDRAE</sequence>
<gene>
    <name evidence="1" type="ORF">GA0070213_109135</name>
</gene>
<evidence type="ECO:0000313" key="2">
    <source>
        <dbReference type="Proteomes" id="UP000199360"/>
    </source>
</evidence>
<dbReference type="EMBL" id="FMDM01000009">
    <property type="protein sequence ID" value="SCG66465.1"/>
    <property type="molecule type" value="Genomic_DNA"/>
</dbReference>
<proteinExistence type="predicted"/>
<dbReference type="Proteomes" id="UP000199360">
    <property type="component" value="Unassembled WGS sequence"/>
</dbReference>
<dbReference type="RefSeq" id="WP_175441397.1">
    <property type="nucleotide sequence ID" value="NZ_FMDM01000009.1"/>
</dbReference>
<evidence type="ECO:0000313" key="1">
    <source>
        <dbReference type="EMBL" id="SCG66465.1"/>
    </source>
</evidence>
<organism evidence="1 2">
    <name type="scientific">Micromonospora humi</name>
    <dbReference type="NCBI Taxonomy" id="745366"/>
    <lineage>
        <taxon>Bacteria</taxon>
        <taxon>Bacillati</taxon>
        <taxon>Actinomycetota</taxon>
        <taxon>Actinomycetes</taxon>
        <taxon>Micromonosporales</taxon>
        <taxon>Micromonosporaceae</taxon>
        <taxon>Micromonospora</taxon>
    </lineage>
</organism>
<dbReference type="AlphaFoldDB" id="A0A1C5J7E2"/>
<accession>A0A1C5J7E2</accession>
<name>A0A1C5J7E2_9ACTN</name>
<keyword evidence="2" id="KW-1185">Reference proteome</keyword>
<protein>
    <submittedName>
        <fullName evidence="1">Uncharacterized protein</fullName>
    </submittedName>
</protein>